<evidence type="ECO:0000256" key="1">
    <source>
        <dbReference type="SAM" id="Phobius"/>
    </source>
</evidence>
<evidence type="ECO:0000313" key="2">
    <source>
        <dbReference type="EMBL" id="CCI86745.1"/>
    </source>
</evidence>
<dbReference type="RefSeq" id="WP_008472782.1">
    <property type="nucleotide sequence ID" value="NZ_AYZO01000009.1"/>
</dbReference>
<accession>I7K099</accession>
<protein>
    <submittedName>
        <fullName evidence="2">Uncharacterized protein</fullName>
    </submittedName>
</protein>
<sequence length="158" mass="18259">MQDSLFYPIVDVLLLIYAVYSWYWQAKVNLRAKFRISLVIWTLLIIGGFFYSGYLNPQMPAINFFLALLLLTSLIDGSTGLAQKRAVVSGFFKRTIDYSKIKRVLLIDYSGDQRDRVICILGTSDNRQYYLQFATNLRTVIQALEEHLGRDVKFEIGK</sequence>
<dbReference type="Proteomes" id="UP000051521">
    <property type="component" value="Unassembled WGS sequence"/>
</dbReference>
<dbReference type="OrthoDB" id="2303391at2"/>
<evidence type="ECO:0000313" key="3">
    <source>
        <dbReference type="EMBL" id="KRN13777.1"/>
    </source>
</evidence>
<proteinExistence type="predicted"/>
<dbReference type="AlphaFoldDB" id="I7K099"/>
<dbReference type="Proteomes" id="UP000009326">
    <property type="component" value="Unassembled WGS sequence"/>
</dbReference>
<feature type="transmembrane region" description="Helical" evidence="1">
    <location>
        <begin position="36"/>
        <end position="55"/>
    </location>
</feature>
<comment type="caution">
    <text evidence="2">The sequence shown here is derived from an EMBL/GenBank/DDBJ whole genome shotgun (WGS) entry which is preliminary data.</text>
</comment>
<gene>
    <name evidence="2" type="ORF">BN52_06030</name>
    <name evidence="3" type="ORF">FC38_GL001831</name>
</gene>
<dbReference type="EMBL" id="AYZO01000009">
    <property type="protein sequence ID" value="KRN13777.1"/>
    <property type="molecule type" value="Genomic_DNA"/>
</dbReference>
<dbReference type="PATRIC" id="fig|1423751.3.peg.1899"/>
<evidence type="ECO:0000313" key="5">
    <source>
        <dbReference type="Proteomes" id="UP000051521"/>
    </source>
</evidence>
<feature type="transmembrane region" description="Helical" evidence="1">
    <location>
        <begin position="6"/>
        <end position="24"/>
    </location>
</feature>
<keyword evidence="1" id="KW-1133">Transmembrane helix</keyword>
<dbReference type="STRING" id="1423751.FC38_GL001831"/>
<reference evidence="3 5" key="2">
    <citation type="journal article" date="2015" name="Genome Announc.">
        <title>Expanding the biotechnology potential of lactobacilli through comparative genomics of 213 strains and associated genera.</title>
        <authorList>
            <person name="Sun Z."/>
            <person name="Harris H.M."/>
            <person name="McCann A."/>
            <person name="Guo C."/>
            <person name="Argimon S."/>
            <person name="Zhang W."/>
            <person name="Yang X."/>
            <person name="Jeffery I.B."/>
            <person name="Cooney J.C."/>
            <person name="Kagawa T.F."/>
            <person name="Liu W."/>
            <person name="Song Y."/>
            <person name="Salvetti E."/>
            <person name="Wrobel A."/>
            <person name="Rasinkangas P."/>
            <person name="Parkhill J."/>
            <person name="Rea M.C."/>
            <person name="O'Sullivan O."/>
            <person name="Ritari J."/>
            <person name="Douillard F.P."/>
            <person name="Paul Ross R."/>
            <person name="Yang R."/>
            <person name="Briner A.E."/>
            <person name="Felis G.E."/>
            <person name="de Vos W.M."/>
            <person name="Barrangou R."/>
            <person name="Klaenhammer T.R."/>
            <person name="Caufield P.W."/>
            <person name="Cui Y."/>
            <person name="Zhang H."/>
            <person name="O'Toole P.W."/>
        </authorList>
    </citation>
    <scope>NUCLEOTIDE SEQUENCE [LARGE SCALE GENOMIC DNA]</scope>
    <source>
        <strain evidence="3 5">DSM 23908</strain>
    </source>
</reference>
<organism evidence="2 4">
    <name type="scientific">Lactobacillus gigeriorum DSM 23908 = CRBIP 24.85</name>
    <dbReference type="NCBI Taxonomy" id="1423751"/>
    <lineage>
        <taxon>Bacteria</taxon>
        <taxon>Bacillati</taxon>
        <taxon>Bacillota</taxon>
        <taxon>Bacilli</taxon>
        <taxon>Lactobacillales</taxon>
        <taxon>Lactobacillaceae</taxon>
        <taxon>Lactobacillus</taxon>
    </lineage>
</organism>
<name>I7K099_9LACO</name>
<keyword evidence="1" id="KW-0472">Membrane</keyword>
<reference evidence="2 4" key="1">
    <citation type="submission" date="2012-06" db="EMBL/GenBank/DDBJ databases">
        <title>Draft genome sequence of Lactobacillus gigeriorum CRBIP 24.85T, isolated from chicken crop.</title>
        <authorList>
            <person name="Cousin S."/>
            <person name="Ma L."/>
            <person name="Creno S."/>
            <person name="Clermont D."/>
            <person name="Loux V."/>
            <person name="Bizet C."/>
            <person name="Bouchier C."/>
        </authorList>
    </citation>
    <scope>NUCLEOTIDE SEQUENCE [LARGE SCALE GENOMIC DNA]</scope>
    <source>
        <strain evidence="4">CRBIP 24.85T</strain>
        <strain evidence="2">Type strain: CRBIP 24.85</strain>
    </source>
</reference>
<keyword evidence="5" id="KW-1185">Reference proteome</keyword>
<feature type="transmembrane region" description="Helical" evidence="1">
    <location>
        <begin position="61"/>
        <end position="82"/>
    </location>
</feature>
<keyword evidence="1" id="KW-0812">Transmembrane</keyword>
<evidence type="ECO:0000313" key="4">
    <source>
        <dbReference type="Proteomes" id="UP000009326"/>
    </source>
</evidence>
<dbReference type="EMBL" id="CAKC01000037">
    <property type="protein sequence ID" value="CCI86745.1"/>
    <property type="molecule type" value="Genomic_DNA"/>
</dbReference>